<proteinExistence type="predicted"/>
<reference evidence="1" key="1">
    <citation type="submission" date="2019-08" db="EMBL/GenBank/DDBJ databases">
        <authorList>
            <person name="Kucharzyk K."/>
            <person name="Murdoch R.W."/>
            <person name="Higgins S."/>
            <person name="Loffler F."/>
        </authorList>
    </citation>
    <scope>NUCLEOTIDE SEQUENCE</scope>
</reference>
<gene>
    <name evidence="1" type="ORF">SDC9_86810</name>
</gene>
<name>A0A644ZH34_9ZZZZ</name>
<dbReference type="EMBL" id="VSSQ01008901">
    <property type="protein sequence ID" value="MPM40170.1"/>
    <property type="molecule type" value="Genomic_DNA"/>
</dbReference>
<accession>A0A644ZH34</accession>
<organism evidence="1">
    <name type="scientific">bioreactor metagenome</name>
    <dbReference type="NCBI Taxonomy" id="1076179"/>
    <lineage>
        <taxon>unclassified sequences</taxon>
        <taxon>metagenomes</taxon>
        <taxon>ecological metagenomes</taxon>
    </lineage>
</organism>
<dbReference type="AlphaFoldDB" id="A0A644ZH34"/>
<evidence type="ECO:0000313" key="1">
    <source>
        <dbReference type="EMBL" id="MPM40170.1"/>
    </source>
</evidence>
<sequence>MHRHHQQCGTAPVVFGVADKPVEDNGRLRAAFCYCPNRVNDYFFRAETVLLTHRNLFSQSVFVAEKLLCLLFAKNDRLRIVESVP</sequence>
<comment type="caution">
    <text evidence="1">The sequence shown here is derived from an EMBL/GenBank/DDBJ whole genome shotgun (WGS) entry which is preliminary data.</text>
</comment>
<protein>
    <submittedName>
        <fullName evidence="1">Uncharacterized protein</fullName>
    </submittedName>
</protein>